<keyword evidence="1" id="KW-0175">Coiled coil</keyword>
<reference evidence="3 4" key="1">
    <citation type="submission" date="2016-08" db="EMBL/GenBank/DDBJ databases">
        <title>Genomes of anaerobic fungi encode conserved fungal cellulosomes for biomass hydrolysis.</title>
        <authorList>
            <consortium name="DOE Joint Genome Institute"/>
            <person name="Haitjema C.H."/>
            <person name="Gilmore S.P."/>
            <person name="Henske J.K."/>
            <person name="Solomon K.V."/>
            <person name="De Groot R."/>
            <person name="Kuo A."/>
            <person name="Mondo S.J."/>
            <person name="Salamov A.A."/>
            <person name="Labutti K."/>
            <person name="Zhao Z."/>
            <person name="Chiniquy J."/>
            <person name="Barry K."/>
            <person name="Brewer H.M."/>
            <person name="Purvine S.O."/>
            <person name="Wright A.T."/>
            <person name="Boxma B."/>
            <person name="Van Alen T."/>
            <person name="Hackstein J.H."/>
            <person name="Baker S.E."/>
            <person name="Grigoriev I.V."/>
            <person name="O'Malley M.A."/>
        </authorList>
    </citation>
    <scope>NUCLEOTIDE SEQUENCE [LARGE SCALE GENOMIC DNA]</scope>
    <source>
        <strain evidence="4">finn</strain>
    </source>
</reference>
<protein>
    <recommendedName>
        <fullName evidence="2">PH domain-containing protein</fullName>
    </recommendedName>
</protein>
<dbReference type="Pfam" id="PF00169">
    <property type="entry name" value="PH"/>
    <property type="match status" value="1"/>
</dbReference>
<organism evidence="3 4">
    <name type="scientific">Piromyces finnis</name>
    <dbReference type="NCBI Taxonomy" id="1754191"/>
    <lineage>
        <taxon>Eukaryota</taxon>
        <taxon>Fungi</taxon>
        <taxon>Fungi incertae sedis</taxon>
        <taxon>Chytridiomycota</taxon>
        <taxon>Chytridiomycota incertae sedis</taxon>
        <taxon>Neocallimastigomycetes</taxon>
        <taxon>Neocallimastigales</taxon>
        <taxon>Neocallimastigaceae</taxon>
        <taxon>Piromyces</taxon>
    </lineage>
</organism>
<dbReference type="SMART" id="SM00233">
    <property type="entry name" value="PH"/>
    <property type="match status" value="1"/>
</dbReference>
<dbReference type="AlphaFoldDB" id="A0A1Y1VG69"/>
<feature type="coiled-coil region" evidence="1">
    <location>
        <begin position="170"/>
        <end position="197"/>
    </location>
</feature>
<name>A0A1Y1VG69_9FUNG</name>
<reference evidence="3 4" key="2">
    <citation type="submission" date="2016-08" db="EMBL/GenBank/DDBJ databases">
        <title>Pervasive Adenine N6-methylation of Active Genes in Fungi.</title>
        <authorList>
            <consortium name="DOE Joint Genome Institute"/>
            <person name="Mondo S.J."/>
            <person name="Dannebaum R.O."/>
            <person name="Kuo R.C."/>
            <person name="Labutti K."/>
            <person name="Haridas S."/>
            <person name="Kuo A."/>
            <person name="Salamov A."/>
            <person name="Ahrendt S.R."/>
            <person name="Lipzen A."/>
            <person name="Sullivan W."/>
            <person name="Andreopoulos W.B."/>
            <person name="Clum A."/>
            <person name="Lindquist E."/>
            <person name="Daum C."/>
            <person name="Ramamoorthy G.K."/>
            <person name="Gryganskyi A."/>
            <person name="Culley D."/>
            <person name="Magnuson J.K."/>
            <person name="James T.Y."/>
            <person name="O'Malley M.A."/>
            <person name="Stajich J.E."/>
            <person name="Spatafora J.W."/>
            <person name="Visel A."/>
            <person name="Grigoriev I.V."/>
        </authorList>
    </citation>
    <scope>NUCLEOTIDE SEQUENCE [LARGE SCALE GENOMIC DNA]</scope>
    <source>
        <strain evidence="4">finn</strain>
    </source>
</reference>
<dbReference type="SUPFAM" id="SSF50729">
    <property type="entry name" value="PH domain-like"/>
    <property type="match status" value="1"/>
</dbReference>
<dbReference type="Gene3D" id="2.30.29.30">
    <property type="entry name" value="Pleckstrin-homology domain (PH domain)/Phosphotyrosine-binding domain (PTB)"/>
    <property type="match status" value="1"/>
</dbReference>
<evidence type="ECO:0000313" key="3">
    <source>
        <dbReference type="EMBL" id="ORX54711.1"/>
    </source>
</evidence>
<feature type="domain" description="PH" evidence="2">
    <location>
        <begin position="11"/>
        <end position="114"/>
    </location>
</feature>
<comment type="caution">
    <text evidence="3">The sequence shown here is derived from an EMBL/GenBank/DDBJ whole genome shotgun (WGS) entry which is preliminary data.</text>
</comment>
<gene>
    <name evidence="3" type="ORF">BCR36DRAFT_410519</name>
</gene>
<evidence type="ECO:0000256" key="1">
    <source>
        <dbReference type="SAM" id="Coils"/>
    </source>
</evidence>
<proteinExistence type="predicted"/>
<accession>A0A1Y1VG69</accession>
<dbReference type="InterPro" id="IPR001849">
    <property type="entry name" value="PH_domain"/>
</dbReference>
<dbReference type="EMBL" id="MCFH01000010">
    <property type="protein sequence ID" value="ORX54711.1"/>
    <property type="molecule type" value="Genomic_DNA"/>
</dbReference>
<dbReference type="CDD" id="cd00821">
    <property type="entry name" value="PH"/>
    <property type="match status" value="1"/>
</dbReference>
<keyword evidence="4" id="KW-1185">Reference proteome</keyword>
<dbReference type="InterPro" id="IPR011993">
    <property type="entry name" value="PH-like_dom_sf"/>
</dbReference>
<evidence type="ECO:0000313" key="4">
    <source>
        <dbReference type="Proteomes" id="UP000193719"/>
    </source>
</evidence>
<evidence type="ECO:0000259" key="2">
    <source>
        <dbReference type="PROSITE" id="PS50003"/>
    </source>
</evidence>
<dbReference type="PROSITE" id="PS50003">
    <property type="entry name" value="PH_DOMAIN"/>
    <property type="match status" value="1"/>
</dbReference>
<dbReference type="Proteomes" id="UP000193719">
    <property type="component" value="Unassembled WGS sequence"/>
</dbReference>
<sequence length="588" mass="66896">MSLESVKSNVSIQLENWFEKHSRSYPRRWQKRYFRFDGDSLSYSKSDTLSERYKVNILDIIDVKMKPNIEGKYILIINIKPSDGGNEYENELEILMPNPQILKIWYNSIKECINSSSKLKEFNAISNCSINKFNNREVNIKMKSIDDIHSNVNKPLPQPNIFLKKDTNSSTVSENSLSNLERENKSLENINKKFHSEKSSVLSKLDALLGDLQHTMSLSEVERKSVIVFNNFERIGLSPLSNTIESSPLKKNCSIDDIKYESNPNSLNDKIPLDTSLGDKKINSGNPPEKIDTNRELRFSESSLTATTNKSYDNHINGNNRKNTIVNVSGTSERESNDLIADINKKINLNLHTDGMGSKSNSCVYNMAVNNYKENECDSRNNSGNFDNYNIIINTKLVNGMATSKSNNSSNNVCSPVVNKPKYLEVYTQFENSLTSSLDIVDIVIQILNISNNDIEMCYTDYKEAILTKSSDLINKSSNLFKQINDETRQRSSISVSETAIITKNPKMIEYGNELASIIRKIVSSLKIYLKIVKKDQLIQESEYELKSIINSEIESSKKTTISELKQSLNNLKDILLIIQKELNKIKN</sequence>
<dbReference type="OrthoDB" id="2144161at2759"/>